<evidence type="ECO:0000313" key="10">
    <source>
        <dbReference type="EMBL" id="OHV99108.1"/>
    </source>
</evidence>
<dbReference type="Proteomes" id="UP000179840">
    <property type="component" value="Unassembled WGS sequence"/>
</dbReference>
<feature type="domain" description="Polysaccharide chain length determinant N-terminal" evidence="8">
    <location>
        <begin position="19"/>
        <end position="117"/>
    </location>
</feature>
<evidence type="ECO:0000256" key="6">
    <source>
        <dbReference type="SAM" id="Coils"/>
    </source>
</evidence>
<dbReference type="InterPro" id="IPR050445">
    <property type="entry name" value="Bact_polysacc_biosynth/exp"/>
</dbReference>
<dbReference type="EMBL" id="LFKP01000001">
    <property type="protein sequence ID" value="OHV99108.1"/>
    <property type="molecule type" value="Genomic_DNA"/>
</dbReference>
<feature type="coiled-coil region" evidence="6">
    <location>
        <begin position="192"/>
        <end position="219"/>
    </location>
</feature>
<dbReference type="PANTHER" id="PTHR32309">
    <property type="entry name" value="TYROSINE-PROTEIN KINASE"/>
    <property type="match status" value="1"/>
</dbReference>
<dbReference type="InterPro" id="IPR003856">
    <property type="entry name" value="LPS_length_determ_N"/>
</dbReference>
<dbReference type="RefSeq" id="WP_071075083.1">
    <property type="nucleotide sequence ID" value="NZ_LFKP01000001.1"/>
</dbReference>
<comment type="caution">
    <text evidence="10">The sequence shown here is derived from an EMBL/GenBank/DDBJ whole genome shotgun (WGS) entry which is preliminary data.</text>
</comment>
<dbReference type="GO" id="GO:0004713">
    <property type="term" value="F:protein tyrosine kinase activity"/>
    <property type="evidence" value="ECO:0007669"/>
    <property type="project" value="TreeGrafter"/>
</dbReference>
<protein>
    <recommendedName>
        <fullName evidence="12">Lipopolysaccharide biosynthesis protein</fullName>
    </recommendedName>
</protein>
<evidence type="ECO:0000256" key="1">
    <source>
        <dbReference type="ARBA" id="ARBA00004651"/>
    </source>
</evidence>
<keyword evidence="2" id="KW-1003">Cell membrane</keyword>
<comment type="subcellular location">
    <subcellularLocation>
        <location evidence="1">Cell membrane</location>
        <topology evidence="1">Multi-pass membrane protein</topology>
    </subcellularLocation>
</comment>
<name>A0A1S1UG42_9BURK</name>
<keyword evidence="5 7" id="KW-0472">Membrane</keyword>
<dbReference type="Pfam" id="PF13807">
    <property type="entry name" value="GNVR"/>
    <property type="match status" value="1"/>
</dbReference>
<reference evidence="10 11" key="1">
    <citation type="submission" date="2015-06" db="EMBL/GenBank/DDBJ databases">
        <title>Draft genome sequencing of a biphenyl-degrading bacterium, Janthinobacterium lividum MEG1.</title>
        <authorList>
            <person name="Shimodaira J."/>
            <person name="Hatta T."/>
        </authorList>
    </citation>
    <scope>NUCLEOTIDE SEQUENCE [LARGE SCALE GENOMIC DNA]</scope>
    <source>
        <strain evidence="10 11">MEG1</strain>
    </source>
</reference>
<proteinExistence type="predicted"/>
<dbReference type="Gene3D" id="3.30.1890.10">
    <property type="entry name" value="FepE-like"/>
    <property type="match status" value="1"/>
</dbReference>
<evidence type="ECO:0000256" key="2">
    <source>
        <dbReference type="ARBA" id="ARBA00022475"/>
    </source>
</evidence>
<gene>
    <name evidence="10" type="ORF">AKG95_01160</name>
</gene>
<feature type="transmembrane region" description="Helical" evidence="7">
    <location>
        <begin position="36"/>
        <end position="59"/>
    </location>
</feature>
<dbReference type="Pfam" id="PF02706">
    <property type="entry name" value="Wzz"/>
    <property type="match status" value="1"/>
</dbReference>
<evidence type="ECO:0000256" key="3">
    <source>
        <dbReference type="ARBA" id="ARBA00022692"/>
    </source>
</evidence>
<sequence>MSEQLQRNMQGSTVAHADDEIHVLDMLIVLARHKKIVIGTPIVIGALAIALSLMMTPIFTSTAKIMPPQQQQSSGVAAMLGQLGSLGNAASGIAGLKNPNDLYVGLLESRTVSDNLIAKFKLMDRYKKKTMDDTRAALKNVTDVDNGKKDGLISIKVNDVSPQFAADLANGYVEELVKLTQTTALTESSQRRLFFEKQLNEVKNQLASAEIAMRETQEKTGMILPDGQVQAIIANVAQLKGLITAKEVQLNAMRIFATGKNPDFLRGQEELRGLQAQLAKLGGQQQGKATDFMVATEKLPAVGVEYARSLRDVKYYEAIFELLAKQFELAKIDEAKESSLIQTLDTAVPADRKTAPKRAIIVLASVFGGVMLGILLAFIREAYERSRQNTESNNRWKQLFNTLRGSGRHSIQ</sequence>
<feature type="domain" description="Tyrosine-protein kinase G-rich" evidence="9">
    <location>
        <begin position="310"/>
        <end position="382"/>
    </location>
</feature>
<keyword evidence="4 7" id="KW-1133">Transmembrane helix</keyword>
<evidence type="ECO:0000313" key="11">
    <source>
        <dbReference type="Proteomes" id="UP000179840"/>
    </source>
</evidence>
<evidence type="ECO:0000256" key="7">
    <source>
        <dbReference type="SAM" id="Phobius"/>
    </source>
</evidence>
<evidence type="ECO:0000256" key="5">
    <source>
        <dbReference type="ARBA" id="ARBA00023136"/>
    </source>
</evidence>
<keyword evidence="3 7" id="KW-0812">Transmembrane</keyword>
<evidence type="ECO:0008006" key="12">
    <source>
        <dbReference type="Google" id="ProtNLM"/>
    </source>
</evidence>
<organism evidence="10 11">
    <name type="scientific">Janthinobacterium lividum</name>
    <dbReference type="NCBI Taxonomy" id="29581"/>
    <lineage>
        <taxon>Bacteria</taxon>
        <taxon>Pseudomonadati</taxon>
        <taxon>Pseudomonadota</taxon>
        <taxon>Betaproteobacteria</taxon>
        <taxon>Burkholderiales</taxon>
        <taxon>Oxalobacteraceae</taxon>
        <taxon>Janthinobacterium</taxon>
    </lineage>
</organism>
<keyword evidence="6" id="KW-0175">Coiled coil</keyword>
<dbReference type="GO" id="GO:0005886">
    <property type="term" value="C:plasma membrane"/>
    <property type="evidence" value="ECO:0007669"/>
    <property type="project" value="UniProtKB-SubCell"/>
</dbReference>
<evidence type="ECO:0000259" key="9">
    <source>
        <dbReference type="Pfam" id="PF13807"/>
    </source>
</evidence>
<dbReference type="PANTHER" id="PTHR32309:SF13">
    <property type="entry name" value="FERRIC ENTEROBACTIN TRANSPORT PROTEIN FEPE"/>
    <property type="match status" value="1"/>
</dbReference>
<dbReference type="AlphaFoldDB" id="A0A1S1UG42"/>
<accession>A0A1S1UG42</accession>
<dbReference type="InterPro" id="IPR032807">
    <property type="entry name" value="GNVR"/>
</dbReference>
<evidence type="ECO:0000259" key="8">
    <source>
        <dbReference type="Pfam" id="PF02706"/>
    </source>
</evidence>
<feature type="transmembrane region" description="Helical" evidence="7">
    <location>
        <begin position="359"/>
        <end position="379"/>
    </location>
</feature>
<evidence type="ECO:0000256" key="4">
    <source>
        <dbReference type="ARBA" id="ARBA00022989"/>
    </source>
</evidence>